<gene>
    <name evidence="1" type="ORF">RPERSI_LOCUS8120</name>
</gene>
<evidence type="ECO:0000313" key="2">
    <source>
        <dbReference type="Proteomes" id="UP000789920"/>
    </source>
</evidence>
<dbReference type="Proteomes" id="UP000789920">
    <property type="component" value="Unassembled WGS sequence"/>
</dbReference>
<organism evidence="1 2">
    <name type="scientific">Racocetra persica</name>
    <dbReference type="NCBI Taxonomy" id="160502"/>
    <lineage>
        <taxon>Eukaryota</taxon>
        <taxon>Fungi</taxon>
        <taxon>Fungi incertae sedis</taxon>
        <taxon>Mucoromycota</taxon>
        <taxon>Glomeromycotina</taxon>
        <taxon>Glomeromycetes</taxon>
        <taxon>Diversisporales</taxon>
        <taxon>Gigasporaceae</taxon>
        <taxon>Racocetra</taxon>
    </lineage>
</organism>
<protein>
    <submittedName>
        <fullName evidence="1">25225_t:CDS:1</fullName>
    </submittedName>
</protein>
<keyword evidence="2" id="KW-1185">Reference proteome</keyword>
<dbReference type="EMBL" id="CAJVQC010014442">
    <property type="protein sequence ID" value="CAG8657211.1"/>
    <property type="molecule type" value="Genomic_DNA"/>
</dbReference>
<evidence type="ECO:0000313" key="1">
    <source>
        <dbReference type="EMBL" id="CAG8657211.1"/>
    </source>
</evidence>
<proteinExistence type="predicted"/>
<name>A0ACA9NIL9_9GLOM</name>
<accession>A0ACA9NIL9</accession>
<reference evidence="1" key="1">
    <citation type="submission" date="2021-06" db="EMBL/GenBank/DDBJ databases">
        <authorList>
            <person name="Kallberg Y."/>
            <person name="Tangrot J."/>
            <person name="Rosling A."/>
        </authorList>
    </citation>
    <scope>NUCLEOTIDE SEQUENCE</scope>
    <source>
        <strain evidence="1">MA461A</strain>
    </source>
</reference>
<sequence length="276" mass="32268">MGIKFIPSTYTKASSSTGIVLKKTSKKGIVRRPKKSSHPTMESTLTNDSPKKLTQRKPRIKKWRSSKQHPIVSFPPELFINILYFCDPQTLLSLSKVCRQFAMYLNPSDSSITTKIWRDSRKGFLNNLKLEPPEGMTEKEYCQLSVARGCMVCGQPRIRKVYWAFKVRCCTTCLEKMTIRDYRIESEMGIPSCVLLGLPYVQQQKWAKRRGSFIVRIYSVKQVKDAHKEYKKVPAKERKDWCQRMKIRGIEVMKEVNQRMNDDSNKRMKCIYPLDY</sequence>
<comment type="caution">
    <text evidence="1">The sequence shown here is derived from an EMBL/GenBank/DDBJ whole genome shotgun (WGS) entry which is preliminary data.</text>
</comment>